<organism evidence="2 3">
    <name type="scientific">Arcicella aquatica</name>
    <dbReference type="NCBI Taxonomy" id="217141"/>
    <lineage>
        <taxon>Bacteria</taxon>
        <taxon>Pseudomonadati</taxon>
        <taxon>Bacteroidota</taxon>
        <taxon>Cytophagia</taxon>
        <taxon>Cytophagales</taxon>
        <taxon>Flectobacillaceae</taxon>
        <taxon>Arcicella</taxon>
    </lineage>
</organism>
<dbReference type="EMBL" id="JAYFUL010000004">
    <property type="protein sequence ID" value="MEA5256912.1"/>
    <property type="molecule type" value="Genomic_DNA"/>
</dbReference>
<comment type="caution">
    <text evidence="2">The sequence shown here is derived from an EMBL/GenBank/DDBJ whole genome shotgun (WGS) entry which is preliminary data.</text>
</comment>
<gene>
    <name evidence="2" type="ORF">VB264_03890</name>
</gene>
<dbReference type="SUPFAM" id="SSF49464">
    <property type="entry name" value="Carboxypeptidase regulatory domain-like"/>
    <property type="match status" value="1"/>
</dbReference>
<dbReference type="Proteomes" id="UP001304671">
    <property type="component" value="Unassembled WGS sequence"/>
</dbReference>
<feature type="signal peptide" evidence="1">
    <location>
        <begin position="1"/>
        <end position="23"/>
    </location>
</feature>
<feature type="chain" id="PRO_5046275626" evidence="1">
    <location>
        <begin position="24"/>
        <end position="368"/>
    </location>
</feature>
<evidence type="ECO:0000313" key="3">
    <source>
        <dbReference type="Proteomes" id="UP001304671"/>
    </source>
</evidence>
<keyword evidence="1" id="KW-0732">Signal</keyword>
<sequence length="368" mass="42783">MKKALYRYCLLLFLMLSSQSFLGQELIKGRVIDEQTSEALPFAAVFVVGSSIGTSTNEKGEFTLKVPYGTIQIGASFIGYNTISSIFETKQLHAKMLTFKLLAISKELLEVKIVAKHSRQWLRDYKTFKHEFLGVDANDKNYEIENRNSIRLNWEDNTLIAQCEEPLIITNRKLGYTVISSLKEFSYKTNGDVAYLSITRFEPLKAENQAEQDTWIKNRREAYLGSPNHFFKSMINHQLESNKFLVIKDTLINYRIYDFYDKLSNKAFKLNLDNIVSPDSANHQYFLRLNSPIEIVYEGKNDFTPNPNRRYRYMRYEYTSIEPANKEMKYLSKQGELYPPQSLRFSGSMGNYRIGTALPSDYELDEKE</sequence>
<evidence type="ECO:0000313" key="2">
    <source>
        <dbReference type="EMBL" id="MEA5256912.1"/>
    </source>
</evidence>
<name>A0ABU5QIN8_9BACT</name>
<evidence type="ECO:0000256" key="1">
    <source>
        <dbReference type="SAM" id="SignalP"/>
    </source>
</evidence>
<dbReference type="InterPro" id="IPR008969">
    <property type="entry name" value="CarboxyPept-like_regulatory"/>
</dbReference>
<reference evidence="2 3" key="1">
    <citation type="submission" date="2023-12" db="EMBL/GenBank/DDBJ databases">
        <title>Novel species of the genus Arcicella isolated from rivers.</title>
        <authorList>
            <person name="Lu H."/>
        </authorList>
    </citation>
    <scope>NUCLEOTIDE SEQUENCE [LARGE SCALE GENOMIC DNA]</scope>
    <source>
        <strain evidence="2 3">LMG 21963</strain>
    </source>
</reference>
<keyword evidence="3" id="KW-1185">Reference proteome</keyword>
<dbReference type="Gene3D" id="2.60.40.1120">
    <property type="entry name" value="Carboxypeptidase-like, regulatory domain"/>
    <property type="match status" value="1"/>
</dbReference>
<dbReference type="Pfam" id="PF13715">
    <property type="entry name" value="CarbopepD_reg_2"/>
    <property type="match status" value="1"/>
</dbReference>
<proteinExistence type="predicted"/>
<protein>
    <submittedName>
        <fullName evidence="2">Carboxypeptidase-like regulatory domain-containing protein</fullName>
    </submittedName>
</protein>
<dbReference type="RefSeq" id="WP_323246939.1">
    <property type="nucleotide sequence ID" value="NZ_JAYFUL010000004.1"/>
</dbReference>
<accession>A0ABU5QIN8</accession>